<keyword evidence="2" id="KW-1185">Reference proteome</keyword>
<dbReference type="HOGENOM" id="CLU_049138_0_0_11"/>
<accession>S5T1I5</accession>
<evidence type="ECO:0000313" key="1">
    <source>
        <dbReference type="EMBL" id="AGS34420.1"/>
    </source>
</evidence>
<dbReference type="RefSeq" id="WP_020934353.1">
    <property type="nucleotide sequence ID" value="NC_021915.1"/>
</dbReference>
<dbReference type="STRING" id="1224163.B841_04715"/>
<evidence type="ECO:0008006" key="3">
    <source>
        <dbReference type="Google" id="ProtNLM"/>
    </source>
</evidence>
<dbReference type="AlphaFoldDB" id="S5T1I5"/>
<gene>
    <name evidence="1" type="ORF">B841_04715</name>
</gene>
<dbReference type="PATRIC" id="fig|1224163.3.peg.945"/>
<proteinExistence type="predicted"/>
<dbReference type="EMBL" id="CP003924">
    <property type="protein sequence ID" value="AGS34420.1"/>
    <property type="molecule type" value="Genomic_DNA"/>
</dbReference>
<dbReference type="KEGG" id="cmd:B841_04715"/>
<organism evidence="1 2">
    <name type="scientific">Corynebacterium maris DSM 45190</name>
    <dbReference type="NCBI Taxonomy" id="1224163"/>
    <lineage>
        <taxon>Bacteria</taxon>
        <taxon>Bacillati</taxon>
        <taxon>Actinomycetota</taxon>
        <taxon>Actinomycetes</taxon>
        <taxon>Mycobacteriales</taxon>
        <taxon>Corynebacteriaceae</taxon>
        <taxon>Corynebacterium</taxon>
    </lineage>
</organism>
<dbReference type="OrthoDB" id="4865220at2"/>
<evidence type="ECO:0000313" key="2">
    <source>
        <dbReference type="Proteomes" id="UP000015388"/>
    </source>
</evidence>
<name>S5T1I5_9CORY</name>
<protein>
    <recommendedName>
        <fullName evidence="3">GIY-YIG domain-containing protein</fullName>
    </recommendedName>
</protein>
<sequence length="332" mass="37808">MELTGRIYDVRELDSIAIILVDEPSKRGLYRLGFADGSAYVGQSVNVISRFTSHRKRWEDIVTFEFFPVPAGDLNIPERTLIAATESAASVRNVRDTNRPYGEDDVEFTSTEGISTFLPWERGKRTRPGEDVTGKEAKKFTELARLTEYEVLRDLIGWFIYETLPDPYNTQRHLWVVSCLPAANRPRSHQRLLALSAGNLEVFVAYQDVIDGMTVTDLFINTTPVDVDLHTLQDPKGRWVVEKGRYSQAEVTRWRFTLESLEDILNGTLAFPHLELLVENAYQLNVRLMRQGGTMFGRFHNELLAHDLLASSLKWGNDDWLAAIHLGGESDF</sequence>
<dbReference type="eggNOG" id="COG0457">
    <property type="taxonomic scope" value="Bacteria"/>
</dbReference>
<dbReference type="CDD" id="cd00719">
    <property type="entry name" value="GIY-YIG_SF"/>
    <property type="match status" value="1"/>
</dbReference>
<dbReference type="Proteomes" id="UP000015388">
    <property type="component" value="Chromosome"/>
</dbReference>
<reference evidence="1 2" key="1">
    <citation type="submission" date="2012-11" db="EMBL/GenBank/DDBJ databases">
        <title>The complete genome sequence of Corynebacterium maris Coryn-1 (=DSM 45190).</title>
        <authorList>
            <person name="Schaffert L."/>
            <person name="Albersmeier A."/>
            <person name="Kalinowski J."/>
            <person name="Ruckert C."/>
        </authorList>
    </citation>
    <scope>NUCLEOTIDE SEQUENCE [LARGE SCALE GENOMIC DNA]</scope>
    <source>
        <strain evidence="2">Coryn-1</strain>
    </source>
</reference>